<accession>A0ABX8S810</accession>
<dbReference type="Pfam" id="PF00440">
    <property type="entry name" value="TetR_N"/>
    <property type="match status" value="1"/>
</dbReference>
<name>A0ABX8S810_NOCIO</name>
<keyword evidence="3" id="KW-0804">Transcription</keyword>
<evidence type="ECO:0000256" key="4">
    <source>
        <dbReference type="PROSITE-ProRule" id="PRU00335"/>
    </source>
</evidence>
<proteinExistence type="predicted"/>
<dbReference type="PANTHER" id="PTHR30055">
    <property type="entry name" value="HTH-TYPE TRANSCRIPTIONAL REGULATOR RUTR"/>
    <property type="match status" value="1"/>
</dbReference>
<dbReference type="EMBL" id="CP078145">
    <property type="protein sequence ID" value="QXN96016.1"/>
    <property type="molecule type" value="Genomic_DNA"/>
</dbReference>
<dbReference type="PANTHER" id="PTHR30055:SF220">
    <property type="entry name" value="TETR-FAMILY REGULATORY PROTEIN"/>
    <property type="match status" value="1"/>
</dbReference>
<organism evidence="6 7">
    <name type="scientific">Nocardia iowensis</name>
    <dbReference type="NCBI Taxonomy" id="204891"/>
    <lineage>
        <taxon>Bacteria</taxon>
        <taxon>Bacillati</taxon>
        <taxon>Actinomycetota</taxon>
        <taxon>Actinomycetes</taxon>
        <taxon>Mycobacteriales</taxon>
        <taxon>Nocardiaceae</taxon>
        <taxon>Nocardia</taxon>
    </lineage>
</organism>
<dbReference type="InterPro" id="IPR050109">
    <property type="entry name" value="HTH-type_TetR-like_transc_reg"/>
</dbReference>
<evidence type="ECO:0000259" key="5">
    <source>
        <dbReference type="PROSITE" id="PS50977"/>
    </source>
</evidence>
<keyword evidence="2 4" id="KW-0238">DNA-binding</keyword>
<reference evidence="6 7" key="1">
    <citation type="submission" date="2021-07" db="EMBL/GenBank/DDBJ databases">
        <title>Whole Genome Sequence of Nocardia Iowensis.</title>
        <authorList>
            <person name="Lamm A."/>
            <person name="Collins-Fairclough A.M."/>
            <person name="Bunk B."/>
            <person name="Sproer C."/>
        </authorList>
    </citation>
    <scope>NUCLEOTIDE SEQUENCE [LARGE SCALE GENOMIC DNA]</scope>
    <source>
        <strain evidence="6 7">NRRL 5646</strain>
    </source>
</reference>
<evidence type="ECO:0000256" key="1">
    <source>
        <dbReference type="ARBA" id="ARBA00023015"/>
    </source>
</evidence>
<dbReference type="Pfam" id="PF13305">
    <property type="entry name" value="TetR_C_33"/>
    <property type="match status" value="1"/>
</dbReference>
<gene>
    <name evidence="6" type="ORF">KV110_36265</name>
</gene>
<dbReference type="InterPro" id="IPR001647">
    <property type="entry name" value="HTH_TetR"/>
</dbReference>
<feature type="domain" description="HTH tetR-type" evidence="5">
    <location>
        <begin position="5"/>
        <end position="65"/>
    </location>
</feature>
<sequence>MVANEPLRERLVGAGVDLLEEVGAAQLGLRAITRAAGVSHGAPRRHFPTHRALLAAIAARGFADLIDRFAAADPTPATARERLARMSVEYVEFAGERPEMFTLMFRHDLLEGSGENLRATTLPLFERFAALVDEAAESACESRRREAAESACEPRRREAAHGGAVSAAERAIALWTNLHGIAALRANRSLRLVGPATDTRALVDRALELHLA</sequence>
<protein>
    <submittedName>
        <fullName evidence="6">WHG domain-containing protein</fullName>
    </submittedName>
</protein>
<evidence type="ECO:0000313" key="6">
    <source>
        <dbReference type="EMBL" id="QXN96016.1"/>
    </source>
</evidence>
<keyword evidence="7" id="KW-1185">Reference proteome</keyword>
<dbReference type="Proteomes" id="UP000694257">
    <property type="component" value="Chromosome"/>
</dbReference>
<evidence type="ECO:0000313" key="7">
    <source>
        <dbReference type="Proteomes" id="UP000694257"/>
    </source>
</evidence>
<evidence type="ECO:0000256" key="2">
    <source>
        <dbReference type="ARBA" id="ARBA00023125"/>
    </source>
</evidence>
<keyword evidence="1" id="KW-0805">Transcription regulation</keyword>
<evidence type="ECO:0000256" key="3">
    <source>
        <dbReference type="ARBA" id="ARBA00023163"/>
    </source>
</evidence>
<dbReference type="InterPro" id="IPR025996">
    <property type="entry name" value="MT1864/Rv1816-like_C"/>
</dbReference>
<feature type="DNA-binding region" description="H-T-H motif" evidence="4">
    <location>
        <begin position="28"/>
        <end position="47"/>
    </location>
</feature>
<dbReference type="PROSITE" id="PS50977">
    <property type="entry name" value="HTH_TETR_2"/>
    <property type="match status" value="1"/>
</dbReference>